<dbReference type="OrthoDB" id="6417920at2759"/>
<evidence type="ECO:0000313" key="2">
    <source>
        <dbReference type="Proteomes" id="UP000192578"/>
    </source>
</evidence>
<keyword evidence="2" id="KW-1185">Reference proteome</keyword>
<protein>
    <submittedName>
        <fullName evidence="1">Uncharacterized protein</fullName>
    </submittedName>
</protein>
<dbReference type="EMBL" id="MTYJ01000423">
    <property type="protein sequence ID" value="OWA54561.1"/>
    <property type="molecule type" value="Genomic_DNA"/>
</dbReference>
<comment type="caution">
    <text evidence="1">The sequence shown here is derived from an EMBL/GenBank/DDBJ whole genome shotgun (WGS) entry which is preliminary data.</text>
</comment>
<dbReference type="AlphaFoldDB" id="A0A9X6RPB6"/>
<accession>A0A9X6RPB6</accession>
<reference evidence="2" key="1">
    <citation type="submission" date="2017-01" db="EMBL/GenBank/DDBJ databases">
        <title>Comparative genomics of anhydrobiosis in the tardigrade Hypsibius dujardini.</title>
        <authorList>
            <person name="Yoshida Y."/>
            <person name="Koutsovoulos G."/>
            <person name="Laetsch D."/>
            <person name="Stevens L."/>
            <person name="Kumar S."/>
            <person name="Horikawa D."/>
            <person name="Ishino K."/>
            <person name="Komine S."/>
            <person name="Tomita M."/>
            <person name="Blaxter M."/>
            <person name="Arakawa K."/>
        </authorList>
    </citation>
    <scope>NUCLEOTIDE SEQUENCE [LARGE SCALE GENOMIC DNA]</scope>
    <source>
        <strain evidence="2">Z151</strain>
    </source>
</reference>
<gene>
    <name evidence="1" type="ORF">BV898_18961</name>
</gene>
<organism evidence="1 2">
    <name type="scientific">Hypsibius exemplaris</name>
    <name type="common">Freshwater tardigrade</name>
    <dbReference type="NCBI Taxonomy" id="2072580"/>
    <lineage>
        <taxon>Eukaryota</taxon>
        <taxon>Metazoa</taxon>
        <taxon>Ecdysozoa</taxon>
        <taxon>Tardigrada</taxon>
        <taxon>Eutardigrada</taxon>
        <taxon>Parachela</taxon>
        <taxon>Hypsibioidea</taxon>
        <taxon>Hypsibiidae</taxon>
        <taxon>Hypsibius</taxon>
    </lineage>
</organism>
<dbReference type="Proteomes" id="UP000192578">
    <property type="component" value="Unassembled WGS sequence"/>
</dbReference>
<name>A0A9X6RPB6_HYPEX</name>
<sequence>MRFICKVMINMVWGNCGIYRRRAGGPGLVLGDYLGDLTSELAEDNLAVGIVALGRKTYQLLLEDGTTKIKTKGISKTDENAKLMDYTSMRGIIDGSGFATIQTHNPCSFKRSVNTMSVATLPQSRTVRCTVRGRAIGQNFITYPYGYQDLPFSVPGSPEHYLVNSIIANNPQSENILRLERDFEKNSLQDYILERVS</sequence>
<evidence type="ECO:0000313" key="1">
    <source>
        <dbReference type="EMBL" id="OWA54561.1"/>
    </source>
</evidence>
<proteinExistence type="predicted"/>